<comment type="caution">
    <text evidence="9">The sequence shown here is derived from an EMBL/GenBank/DDBJ whole genome shotgun (WGS) entry which is preliminary data.</text>
</comment>
<dbReference type="SUPFAM" id="SSF52058">
    <property type="entry name" value="L domain-like"/>
    <property type="match status" value="1"/>
</dbReference>
<gene>
    <name evidence="9" type="ORF">H5410_030267</name>
</gene>
<dbReference type="InterPro" id="IPR032675">
    <property type="entry name" value="LRR_dom_sf"/>
</dbReference>
<dbReference type="CDD" id="cd14798">
    <property type="entry name" value="RX-CC_like"/>
    <property type="match status" value="1"/>
</dbReference>
<feature type="domain" description="NB-ARC" evidence="7">
    <location>
        <begin position="519"/>
        <end position="686"/>
    </location>
</feature>
<accession>A0A9J5YF61</accession>
<dbReference type="InterPro" id="IPR038005">
    <property type="entry name" value="RX-like_CC"/>
</dbReference>
<evidence type="ECO:0000256" key="2">
    <source>
        <dbReference type="ARBA" id="ARBA00022614"/>
    </source>
</evidence>
<proteinExistence type="inferred from homology"/>
<comment type="similarity">
    <text evidence="1">Belongs to the disease resistance NB-LRR family.</text>
</comment>
<evidence type="ECO:0008006" key="11">
    <source>
        <dbReference type="Google" id="ProtNLM"/>
    </source>
</evidence>
<dbReference type="Pfam" id="PF23559">
    <property type="entry name" value="WHD_DRP"/>
    <property type="match status" value="1"/>
</dbReference>
<dbReference type="InterPro" id="IPR042197">
    <property type="entry name" value="Apaf_helical"/>
</dbReference>
<dbReference type="Gene3D" id="1.10.8.430">
    <property type="entry name" value="Helical domain of apoptotic protease-activating factors"/>
    <property type="match status" value="1"/>
</dbReference>
<organism evidence="9 10">
    <name type="scientific">Solanum commersonii</name>
    <name type="common">Commerson's wild potato</name>
    <name type="synonym">Commerson's nightshade</name>
    <dbReference type="NCBI Taxonomy" id="4109"/>
    <lineage>
        <taxon>Eukaryota</taxon>
        <taxon>Viridiplantae</taxon>
        <taxon>Streptophyta</taxon>
        <taxon>Embryophyta</taxon>
        <taxon>Tracheophyta</taxon>
        <taxon>Spermatophyta</taxon>
        <taxon>Magnoliopsida</taxon>
        <taxon>eudicotyledons</taxon>
        <taxon>Gunneridae</taxon>
        <taxon>Pentapetalae</taxon>
        <taxon>asterids</taxon>
        <taxon>lamiids</taxon>
        <taxon>Solanales</taxon>
        <taxon>Solanaceae</taxon>
        <taxon>Solanoideae</taxon>
        <taxon>Solaneae</taxon>
        <taxon>Solanum</taxon>
    </lineage>
</organism>
<dbReference type="PANTHER" id="PTHR15140:SF52">
    <property type="entry name" value="LATE BLIGHT RESISTANCE PROTEIN HOMOLOG R1A-4"/>
    <property type="match status" value="1"/>
</dbReference>
<evidence type="ECO:0000256" key="6">
    <source>
        <dbReference type="ARBA" id="ARBA00022840"/>
    </source>
</evidence>
<keyword evidence="6" id="KW-0067">ATP-binding</keyword>
<evidence type="ECO:0000313" key="9">
    <source>
        <dbReference type="EMBL" id="KAG5598897.1"/>
    </source>
</evidence>
<name>A0A9J5YF61_SOLCO</name>
<dbReference type="FunFam" id="1.10.10.10:FF:000322">
    <property type="entry name" value="Probable disease resistance protein At1g63360"/>
    <property type="match status" value="1"/>
</dbReference>
<dbReference type="Proteomes" id="UP000824120">
    <property type="component" value="Chromosome 6"/>
</dbReference>
<dbReference type="GO" id="GO:0051607">
    <property type="term" value="P:defense response to virus"/>
    <property type="evidence" value="ECO:0007669"/>
    <property type="project" value="UniProtKB-ARBA"/>
</dbReference>
<dbReference type="Gene3D" id="1.10.10.10">
    <property type="entry name" value="Winged helix-like DNA-binding domain superfamily/Winged helix DNA-binding domain"/>
    <property type="match status" value="1"/>
</dbReference>
<reference evidence="9 10" key="1">
    <citation type="submission" date="2020-09" db="EMBL/GenBank/DDBJ databases">
        <title>De no assembly of potato wild relative species, Solanum commersonii.</title>
        <authorList>
            <person name="Cho K."/>
        </authorList>
    </citation>
    <scope>NUCLEOTIDE SEQUENCE [LARGE SCALE GENOMIC DNA]</scope>
    <source>
        <strain evidence="9">LZ3.2</strain>
        <tissue evidence="9">Leaf</tissue>
    </source>
</reference>
<keyword evidence="5" id="KW-0611">Plant defense</keyword>
<dbReference type="InterPro" id="IPR027417">
    <property type="entry name" value="P-loop_NTPase"/>
</dbReference>
<dbReference type="OrthoDB" id="1300020at2759"/>
<sequence>VSFSALRKDVVNVVDIMERLTNEENETALHDGLFVLKFELALICANVLLSYSDLEQFEDVMTLQREQVKAVFQSILVDVDNKYNLPHVLGSLMDNIDDCISSCPRSTSMTEEELDFLLLNLHHLSKYAGMIFPYSAQLVMLQNVCGNMKDFHGMIVNGCIEKDIVKYVLPQFQFMAERVGLFLWEFHRKSGLSQLDEDDQTDEDSQLSKLAHLFLQIVPIELEVMHICCTNLKSSTSVEVGQFIKQLLESFPDILREYLIHLQERMGTIINPSISGARNIHIMMEFLLIILTDMPTDLIHPDTFFDLLARVGALTREVSTLVWDLEDKSMNKESTNETTLVRGLEEKSMKKESTNETNRRSEACLLEIPDSSQICFPMSDGPLFMHLLLIHLKDLLDSNAYSIALIKEEVGLVKEHLEFIRSFSANIEEELYKDLWARVLNVAYEAKDIIDSLLVRDNGLLHLIFSLPITIKKIKLIKEDISNLHEKIPKNKGLIAVNSPRKPVESKSLTTGKIIVGFEEETNWIIRKLFDARADLDVISITGMPGSGKTTLAYKVYNDKSVSSHFDLCAWCTVDQEHDEKKLLGTIFNQVSDSDSKLSENIDVADELRKQLYGKRYLIVLDDLWDTATWDELIRPFPRVKKGSRIILTTRERKVALNGKFYTAPLNLRLLRSEESWELLKKRAFGIESCPDDLLDVGKEIAENCKGLPLVADLIAGVIAGLEKKKTVWENIRNNLSSFILNSKMEVMKVIELSYDHLPHHLKPCFFYLASNPKDTAMEISLLKHLWLAEGLVERTEMKSVEEVMKVYLDKLISSSLVISFNEIGENPTFQLHDLVHDFCLIKARKEKFFEWVSLRTLSSSSSSDLMPRMLTIDNNTEFFALNNFVLFDLNKKSHSGKHLYSLRIVGEKLDSLVYDTCHVRHLKHLTVLHLDPTFVVVNDFLLNEICMLNHLRYLLMRIEVKSLPLSFSNLWNLEFLSVHNEGSTLILLPRIWDLVKLRVLAVTAGSFFDMDADGSILIAEDTKLDNLRHLEKLVLSYSKDTEHIFKRFPNLQDLSFDIKESCDYSTEQFWFPKLDCLTELEALRVRFKSSNINDSELSSVMTNRLWDFHFPSNLKKLCLYDFPLTSDSLSTIVRLPNLEELSLHRTIIQGGEWNIGEEDIFENLKCLTLSKVTLSKWEVGEESFPVLERLDLLECHELEEIPPSFGDIDSLKIIKLVKSPQLEDSAMKIKEYAEEIMARDDLQILGSKNIPLFK</sequence>
<evidence type="ECO:0000259" key="7">
    <source>
        <dbReference type="Pfam" id="PF00931"/>
    </source>
</evidence>
<dbReference type="EMBL" id="JACXVP010000006">
    <property type="protein sequence ID" value="KAG5598897.1"/>
    <property type="molecule type" value="Genomic_DNA"/>
</dbReference>
<dbReference type="Gene3D" id="3.80.10.10">
    <property type="entry name" value="Ribonuclease Inhibitor"/>
    <property type="match status" value="2"/>
</dbReference>
<evidence type="ECO:0000256" key="5">
    <source>
        <dbReference type="ARBA" id="ARBA00022821"/>
    </source>
</evidence>
<dbReference type="PRINTS" id="PR00364">
    <property type="entry name" value="DISEASERSIST"/>
</dbReference>
<dbReference type="GO" id="GO:0043531">
    <property type="term" value="F:ADP binding"/>
    <property type="evidence" value="ECO:0007669"/>
    <property type="project" value="InterPro"/>
</dbReference>
<dbReference type="InterPro" id="IPR058922">
    <property type="entry name" value="WHD_DRP"/>
</dbReference>
<dbReference type="GO" id="GO:0005524">
    <property type="term" value="F:ATP binding"/>
    <property type="evidence" value="ECO:0007669"/>
    <property type="project" value="UniProtKB-KW"/>
</dbReference>
<dbReference type="Gene3D" id="3.40.50.300">
    <property type="entry name" value="P-loop containing nucleotide triphosphate hydrolases"/>
    <property type="match status" value="1"/>
</dbReference>
<evidence type="ECO:0000256" key="1">
    <source>
        <dbReference type="ARBA" id="ARBA00008894"/>
    </source>
</evidence>
<keyword evidence="10" id="KW-1185">Reference proteome</keyword>
<dbReference type="InterPro" id="IPR002182">
    <property type="entry name" value="NB-ARC"/>
</dbReference>
<dbReference type="AlphaFoldDB" id="A0A9J5YF61"/>
<evidence type="ECO:0000256" key="3">
    <source>
        <dbReference type="ARBA" id="ARBA00022737"/>
    </source>
</evidence>
<dbReference type="SUPFAM" id="SSF52540">
    <property type="entry name" value="P-loop containing nucleoside triphosphate hydrolases"/>
    <property type="match status" value="1"/>
</dbReference>
<dbReference type="Pfam" id="PF00931">
    <property type="entry name" value="NB-ARC"/>
    <property type="match status" value="1"/>
</dbReference>
<evidence type="ECO:0000259" key="8">
    <source>
        <dbReference type="Pfam" id="PF23559"/>
    </source>
</evidence>
<protein>
    <recommendedName>
        <fullName evidence="11">Late blight resistance protein Rpi-blb2</fullName>
    </recommendedName>
</protein>
<feature type="non-terminal residue" evidence="9">
    <location>
        <position position="1"/>
    </location>
</feature>
<feature type="domain" description="Disease resistance protein winged helix" evidence="8">
    <location>
        <begin position="773"/>
        <end position="839"/>
    </location>
</feature>
<evidence type="ECO:0000256" key="4">
    <source>
        <dbReference type="ARBA" id="ARBA00022741"/>
    </source>
</evidence>
<keyword evidence="3" id="KW-0677">Repeat</keyword>
<dbReference type="InterPro" id="IPR036388">
    <property type="entry name" value="WH-like_DNA-bd_sf"/>
</dbReference>
<evidence type="ECO:0000313" key="10">
    <source>
        <dbReference type="Proteomes" id="UP000824120"/>
    </source>
</evidence>
<dbReference type="FunFam" id="3.40.50.300:FF:001091">
    <property type="entry name" value="Probable disease resistance protein At1g61300"/>
    <property type="match status" value="1"/>
</dbReference>
<dbReference type="PANTHER" id="PTHR15140">
    <property type="entry name" value="TUBULIN-SPECIFIC CHAPERONE E"/>
    <property type="match status" value="1"/>
</dbReference>
<keyword evidence="4" id="KW-0547">Nucleotide-binding</keyword>
<keyword evidence="2" id="KW-0433">Leucine-rich repeat</keyword>